<comment type="caution">
    <text evidence="4">The sequence shown here is derived from an EMBL/GenBank/DDBJ whole genome shotgun (WGS) entry which is preliminary data.</text>
</comment>
<dbReference type="SUPFAM" id="SSF51735">
    <property type="entry name" value="NAD(P)-binding Rossmann-fold domains"/>
    <property type="match status" value="1"/>
</dbReference>
<keyword evidence="2" id="KW-0521">NADP</keyword>
<dbReference type="InterPro" id="IPR036291">
    <property type="entry name" value="NAD(P)-bd_dom_sf"/>
</dbReference>
<dbReference type="PANTHER" id="PTHR24320:SF236">
    <property type="entry name" value="SHORT-CHAIN DEHYDROGENASE-RELATED"/>
    <property type="match status" value="1"/>
</dbReference>
<name>A0ABR1P2X9_DIAER</name>
<dbReference type="EMBL" id="JAKNSF020000052">
    <property type="protein sequence ID" value="KAK7725222.1"/>
    <property type="molecule type" value="Genomic_DNA"/>
</dbReference>
<evidence type="ECO:0000313" key="5">
    <source>
        <dbReference type="Proteomes" id="UP001430848"/>
    </source>
</evidence>
<proteinExistence type="inferred from homology"/>
<sequence>MLSWSSIFTQMWPSKPPFTEKDVPDLHGKVYIVTGSNTGVGKELAQILYSKNAKVYIAARSEEKANHAIADLRKAWPNSTGDLVFLHLDLADFDQIKSAAEQFTARETKLHVLFNNAAVQALGDSEGQTKTAQGHELHLGVNVLGVFLLTRLLTPILKATAAAEPAGSVRVVWVSSMGTEAVGEKGRGISEDYLSYWPSLMPLERYGVSKAGAWLHGAEFARRHAGDGIVSVPCNPGHLRSDLYRESGWLFKTAISPVLYPPVFGAYTELFCGLSPAITVGDSGKWGELVLIPLYFSDEMGETNENVSVVPWGRLYEIRKDLQDATKTEDEGGNGHARKFWEWSEEQIRGHYGTDSLQNVIIGAFVV</sequence>
<dbReference type="Proteomes" id="UP001430848">
    <property type="component" value="Unassembled WGS sequence"/>
</dbReference>
<gene>
    <name evidence="4" type="primary">RDH1_3</name>
    <name evidence="4" type="ORF">SLS63_008339</name>
</gene>
<dbReference type="Gene3D" id="3.40.50.720">
    <property type="entry name" value="NAD(P)-binding Rossmann-like Domain"/>
    <property type="match status" value="1"/>
</dbReference>
<protein>
    <submittedName>
        <fullName evidence="4">Short-chain alcohol dehydrogenase</fullName>
    </submittedName>
</protein>
<evidence type="ECO:0000256" key="2">
    <source>
        <dbReference type="ARBA" id="ARBA00022857"/>
    </source>
</evidence>
<evidence type="ECO:0000256" key="3">
    <source>
        <dbReference type="ARBA" id="ARBA00023002"/>
    </source>
</evidence>
<dbReference type="InterPro" id="IPR002347">
    <property type="entry name" value="SDR_fam"/>
</dbReference>
<keyword evidence="3" id="KW-0560">Oxidoreductase</keyword>
<comment type="similarity">
    <text evidence="1">Belongs to the short-chain dehydrogenases/reductases (SDR) family.</text>
</comment>
<dbReference type="Pfam" id="PF00106">
    <property type="entry name" value="adh_short"/>
    <property type="match status" value="1"/>
</dbReference>
<evidence type="ECO:0000256" key="1">
    <source>
        <dbReference type="ARBA" id="ARBA00006484"/>
    </source>
</evidence>
<evidence type="ECO:0000313" key="4">
    <source>
        <dbReference type="EMBL" id="KAK7725222.1"/>
    </source>
</evidence>
<keyword evidence="5" id="KW-1185">Reference proteome</keyword>
<dbReference type="PANTHER" id="PTHR24320">
    <property type="entry name" value="RETINOL DEHYDROGENASE"/>
    <property type="match status" value="1"/>
</dbReference>
<reference evidence="4 5" key="1">
    <citation type="submission" date="2024-02" db="EMBL/GenBank/DDBJ databases">
        <title>De novo assembly and annotation of 12 fungi associated with fruit tree decline syndrome in Ontario, Canada.</title>
        <authorList>
            <person name="Sulman M."/>
            <person name="Ellouze W."/>
            <person name="Ilyukhin E."/>
        </authorList>
    </citation>
    <scope>NUCLEOTIDE SEQUENCE [LARGE SCALE GENOMIC DNA]</scope>
    <source>
        <strain evidence="4 5">M169</strain>
    </source>
</reference>
<accession>A0ABR1P2X9</accession>
<organism evidence="4 5">
    <name type="scientific">Diaporthe eres</name>
    <name type="common">Phomopsis oblonga</name>
    <dbReference type="NCBI Taxonomy" id="83184"/>
    <lineage>
        <taxon>Eukaryota</taxon>
        <taxon>Fungi</taxon>
        <taxon>Dikarya</taxon>
        <taxon>Ascomycota</taxon>
        <taxon>Pezizomycotina</taxon>
        <taxon>Sordariomycetes</taxon>
        <taxon>Sordariomycetidae</taxon>
        <taxon>Diaporthales</taxon>
        <taxon>Diaporthaceae</taxon>
        <taxon>Diaporthe</taxon>
        <taxon>Diaporthe eres species complex</taxon>
    </lineage>
</organism>